<evidence type="ECO:0000256" key="1">
    <source>
        <dbReference type="SAM" id="MobiDB-lite"/>
    </source>
</evidence>
<evidence type="ECO:0000313" key="2">
    <source>
        <dbReference type="EMBL" id="EDU43654.1"/>
    </source>
</evidence>
<proteinExistence type="predicted"/>
<accession>B2WKU4</accession>
<sequence>MSEEPVPNSLSSLLEGPGVYAKIAVQAKREKKRPPRITQSTHPDDKAKVCNGAQSRKPNLLKDLRSLGRAYG</sequence>
<reference evidence="3" key="1">
    <citation type="journal article" date="2013" name="G3 (Bethesda)">
        <title>Comparative genomics of a plant-pathogenic fungus, Pyrenophora tritici-repentis, reveals transduplication and the impact of repeat elements on pathogenicity and population divergence.</title>
        <authorList>
            <person name="Manning V.A."/>
            <person name="Pandelova I."/>
            <person name="Dhillon B."/>
            <person name="Wilhelm L.J."/>
            <person name="Goodwin S.B."/>
            <person name="Berlin A.M."/>
            <person name="Figueroa M."/>
            <person name="Freitag M."/>
            <person name="Hane J.K."/>
            <person name="Henrissat B."/>
            <person name="Holman W.H."/>
            <person name="Kodira C.D."/>
            <person name="Martin J."/>
            <person name="Oliver R.P."/>
            <person name="Robbertse B."/>
            <person name="Schackwitz W."/>
            <person name="Schwartz D.C."/>
            <person name="Spatafora J.W."/>
            <person name="Turgeon B.G."/>
            <person name="Yandava C."/>
            <person name="Young S."/>
            <person name="Zhou S."/>
            <person name="Zeng Q."/>
            <person name="Grigoriev I.V."/>
            <person name="Ma L.-J."/>
            <person name="Ciuffetti L.M."/>
        </authorList>
    </citation>
    <scope>NUCLEOTIDE SEQUENCE [LARGE SCALE GENOMIC DNA]</scope>
    <source>
        <strain evidence="3">Pt-1C-BFP</strain>
    </source>
</reference>
<protein>
    <submittedName>
        <fullName evidence="2">Uncharacterized protein</fullName>
    </submittedName>
</protein>
<dbReference type="HOGENOM" id="CLU_2723424_0_0_1"/>
<dbReference type="InParanoid" id="B2WKU4"/>
<dbReference type="AlphaFoldDB" id="B2WKU4"/>
<dbReference type="EMBL" id="DS231628">
    <property type="protein sequence ID" value="EDU43654.1"/>
    <property type="molecule type" value="Genomic_DNA"/>
</dbReference>
<dbReference type="Proteomes" id="UP000001471">
    <property type="component" value="Unassembled WGS sequence"/>
</dbReference>
<name>B2WKU4_PYRTR</name>
<evidence type="ECO:0000313" key="3">
    <source>
        <dbReference type="Proteomes" id="UP000001471"/>
    </source>
</evidence>
<gene>
    <name evidence="2" type="ORF">PTRG_10604</name>
</gene>
<organism evidence="2 3">
    <name type="scientific">Pyrenophora tritici-repentis (strain Pt-1C-BFP)</name>
    <name type="common">Wheat tan spot fungus</name>
    <name type="synonym">Drechslera tritici-repentis</name>
    <dbReference type="NCBI Taxonomy" id="426418"/>
    <lineage>
        <taxon>Eukaryota</taxon>
        <taxon>Fungi</taxon>
        <taxon>Dikarya</taxon>
        <taxon>Ascomycota</taxon>
        <taxon>Pezizomycotina</taxon>
        <taxon>Dothideomycetes</taxon>
        <taxon>Pleosporomycetidae</taxon>
        <taxon>Pleosporales</taxon>
        <taxon>Pleosporineae</taxon>
        <taxon>Pleosporaceae</taxon>
        <taxon>Pyrenophora</taxon>
    </lineage>
</organism>
<feature type="region of interest" description="Disordered" evidence="1">
    <location>
        <begin position="26"/>
        <end position="72"/>
    </location>
</feature>